<keyword evidence="2" id="KW-1185">Reference proteome</keyword>
<protein>
    <submittedName>
        <fullName evidence="1">Uncharacterized protein</fullName>
    </submittedName>
</protein>
<evidence type="ECO:0000313" key="2">
    <source>
        <dbReference type="Proteomes" id="UP001189624"/>
    </source>
</evidence>
<dbReference type="EMBL" id="OY731398">
    <property type="protein sequence ID" value="CAJ1788241.1"/>
    <property type="molecule type" value="Genomic_DNA"/>
</dbReference>
<organism evidence="1 2">
    <name type="scientific">Sphenostylis stenocarpa</name>
    <dbReference type="NCBI Taxonomy" id="92480"/>
    <lineage>
        <taxon>Eukaryota</taxon>
        <taxon>Viridiplantae</taxon>
        <taxon>Streptophyta</taxon>
        <taxon>Embryophyta</taxon>
        <taxon>Tracheophyta</taxon>
        <taxon>Spermatophyta</taxon>
        <taxon>Magnoliopsida</taxon>
        <taxon>eudicotyledons</taxon>
        <taxon>Gunneridae</taxon>
        <taxon>Pentapetalae</taxon>
        <taxon>rosids</taxon>
        <taxon>fabids</taxon>
        <taxon>Fabales</taxon>
        <taxon>Fabaceae</taxon>
        <taxon>Papilionoideae</taxon>
        <taxon>50 kb inversion clade</taxon>
        <taxon>NPAAA clade</taxon>
        <taxon>indigoferoid/millettioid clade</taxon>
        <taxon>Phaseoleae</taxon>
        <taxon>Sphenostylis</taxon>
    </lineage>
</organism>
<dbReference type="Proteomes" id="UP001189624">
    <property type="component" value="Chromosome 1"/>
</dbReference>
<dbReference type="Gramene" id="rna-AYBTSS11_LOCUS292">
    <property type="protein sequence ID" value="CAJ1788241.1"/>
    <property type="gene ID" value="gene-AYBTSS11_LOCUS292"/>
</dbReference>
<dbReference type="AlphaFoldDB" id="A0AA86RKR5"/>
<evidence type="ECO:0000313" key="1">
    <source>
        <dbReference type="EMBL" id="CAJ1788241.1"/>
    </source>
</evidence>
<name>A0AA86RKR5_9FABA</name>
<sequence>MQRSLGRAFCLVSPFFREAPFIEGSVSPIWCSYMETVQPKSLVNTEGTPALNKVMEVENATEDKQEEEEEEEWFCRREKMFKETNGEIVSGP</sequence>
<proteinExistence type="predicted"/>
<accession>A0AA86RKR5</accession>
<gene>
    <name evidence="1" type="ORF">AYBTSS11_LOCUS292</name>
</gene>
<reference evidence="1" key="1">
    <citation type="submission" date="2023-10" db="EMBL/GenBank/DDBJ databases">
        <authorList>
            <person name="Domelevo Entfellner J.-B."/>
        </authorList>
    </citation>
    <scope>NUCLEOTIDE SEQUENCE</scope>
</reference>